<feature type="compositionally biased region" description="Basic and acidic residues" evidence="1">
    <location>
        <begin position="387"/>
        <end position="398"/>
    </location>
</feature>
<feature type="compositionally biased region" description="Low complexity" evidence="1">
    <location>
        <begin position="688"/>
        <end position="703"/>
    </location>
</feature>
<feature type="region of interest" description="Disordered" evidence="1">
    <location>
        <begin position="1323"/>
        <end position="1358"/>
    </location>
</feature>
<evidence type="ECO:0000256" key="1">
    <source>
        <dbReference type="SAM" id="MobiDB-lite"/>
    </source>
</evidence>
<evidence type="ECO:0000313" key="3">
    <source>
        <dbReference type="Proteomes" id="UP000323386"/>
    </source>
</evidence>
<evidence type="ECO:0008006" key="4">
    <source>
        <dbReference type="Google" id="ProtNLM"/>
    </source>
</evidence>
<dbReference type="EMBL" id="OOIP01000003">
    <property type="protein sequence ID" value="SPO35857.1"/>
    <property type="molecule type" value="Genomic_DNA"/>
</dbReference>
<dbReference type="Proteomes" id="UP000323386">
    <property type="component" value="Unassembled WGS sequence"/>
</dbReference>
<name>A0A5C3EWT2_9BASI</name>
<feature type="region of interest" description="Disordered" evidence="1">
    <location>
        <begin position="214"/>
        <end position="524"/>
    </location>
</feature>
<feature type="region of interest" description="Disordered" evidence="1">
    <location>
        <begin position="1211"/>
        <end position="1294"/>
    </location>
</feature>
<feature type="compositionally biased region" description="Polar residues" evidence="1">
    <location>
        <begin position="565"/>
        <end position="574"/>
    </location>
</feature>
<dbReference type="OrthoDB" id="303614at2759"/>
<dbReference type="PANTHER" id="PTHR24216">
    <property type="entry name" value="PAXILLIN-RELATED"/>
    <property type="match status" value="1"/>
</dbReference>
<gene>
    <name evidence="2" type="ORF">PSFLO_01328</name>
</gene>
<feature type="compositionally biased region" description="Low complexity" evidence="1">
    <location>
        <begin position="432"/>
        <end position="442"/>
    </location>
</feature>
<feature type="compositionally biased region" description="Basic residues" evidence="1">
    <location>
        <begin position="504"/>
        <end position="523"/>
    </location>
</feature>
<keyword evidence="3" id="KW-1185">Reference proteome</keyword>
<accession>A0A5C3EWT2</accession>
<dbReference type="PANTHER" id="PTHR24216:SF65">
    <property type="entry name" value="PAXILLIN-LIKE PROTEIN 1"/>
    <property type="match status" value="1"/>
</dbReference>
<evidence type="ECO:0000313" key="2">
    <source>
        <dbReference type="EMBL" id="SPO35857.1"/>
    </source>
</evidence>
<feature type="compositionally biased region" description="Low complexity" evidence="1">
    <location>
        <begin position="1214"/>
        <end position="1223"/>
    </location>
</feature>
<feature type="compositionally biased region" description="Pro residues" evidence="1">
    <location>
        <begin position="399"/>
        <end position="409"/>
    </location>
</feature>
<sequence length="1358" mass="144692">MRVGRMAQGQGVVVPTSLLFRSTRHTPSSRRRPDLPIKAAGTSSRQPPARVRASASREPGLEHRRCRKNGRGLWSARPALQAGQAGQVSEVAEWRAGRLPRRPLTTSGSQSRRPPLLRTTTITTPASHTCPARSSVRPSPVFIEAAPSCGHSAAFSVGLLSNIATRRNPTRTAPISALDSYSTLQSDGSRRLDAIVVRRRCRLDCVRPAWSRGDLRRRSRRKQVALKPVKTTKGQRQAVAVSRFPTDLSKMDRASRHPFPSSPRPGVGTGADEDPSDPRSPGQAAPAPAKPRDLTPRPHPTQRVPLSSGTAAAESKRPSEARQVQPAPEAVKLASTSSVKRLKRLGETARSRSSPAKPGAGLILAEASPSPASPTRARSHPLLWPRPARDAPHVREGEPGPPLPPPPQRSPVHGPTLLPGTVADPLGPPQTLLEALGAADAAEQSRAGSSGESRRKGVVSSPPLPQAPRSPFAATQDESVGGDWTPSTALPSSRHLDEGASASHHGRPSILKRRSWKKLHPRSRSASIDALHSLTSLPGISSFKSLTSLHKGDQTTKEGSVPATPVSNLSTAPATPSVEGAASSSAWSLSSSPDDYFRGGAKSKPGAPKQRMATDQGRLLQTAAAAAAAPPTKAIIRDRHGQPVRSPCKLLSHDDPALQDWESFVRAYANGQLDLNAPLPAPSKGRPDPSVVPSGPASPSEGPMLAPRPGWETERQRSLHRLRIEEMPQERWIKIQEICDELQRRTQCRESMFVVVENDVVHLWCSGSEFFPPGVYPRGHLLCSHTIRECPSQAMTAEPLRCQPVDLLSRDALPPPVNRNEGLIIPDLSKDWRTSNNPLLEGVRYYAAMPVCTAEGVPLGAPRSGMEECEGDRALLAEFSVAIAAELESWAAECFRRKVDAIEQGWWKLERHLRERGEVRPGARIAPPSDLLDPSRFPPPSPTDPRKIAGLGLTATRRDIADIEFCTSIIADAIDLEVVYVVAVASPADRCSLIGSHGLPGPIERLNPDLYLKALHAHEGGLVYENAARFETDLGGTDGTSDDGDARRQDGKFQAAVFCPIFFNLPDGRAASELSTIFEGHTPPVSRDTPAPVPSSTSNVAIRRCSILSTEAGASIGFVLAALTRSRRRVVGVEDLRYLQGFADVIGALWKKCLPSATTPGPGEAADEAAGIAAARAQELSRKSRQPSYIAASKKAMRVTGDGLTALMKGMHLSTSRSSSDLGSEGGKRPRLRCQRTLGSTESQMSTSSESTAAAEAEPEVASAVSSGGKGGDGPRSRTASTASSSALGSPAFRPTAAPVTMTTAEVASLPALCQLPSTDVADPFLTAQPMGALPDRGLLPPPRRSRPRASARSASPS</sequence>
<feature type="compositionally biased region" description="Low complexity" evidence="1">
    <location>
        <begin position="365"/>
        <end position="376"/>
    </location>
</feature>
<proteinExistence type="predicted"/>
<feature type="region of interest" description="Disordered" evidence="1">
    <location>
        <begin position="17"/>
        <end position="63"/>
    </location>
</feature>
<feature type="region of interest" description="Disordered" evidence="1">
    <location>
        <begin position="551"/>
        <end position="579"/>
    </location>
</feature>
<feature type="region of interest" description="Disordered" evidence="1">
    <location>
        <begin position="676"/>
        <end position="711"/>
    </location>
</feature>
<feature type="compositionally biased region" description="Low complexity" evidence="1">
    <location>
        <begin position="1240"/>
        <end position="1267"/>
    </location>
</feature>
<reference evidence="2 3" key="1">
    <citation type="submission" date="2018-03" db="EMBL/GenBank/DDBJ databases">
        <authorList>
            <person name="Guldener U."/>
        </authorList>
    </citation>
    <scope>NUCLEOTIDE SEQUENCE [LARGE SCALE GENOMIC DNA]</scope>
    <source>
        <strain evidence="2 3">DAOM196992</strain>
    </source>
</reference>
<organism evidence="2 3">
    <name type="scientific">Pseudozyma flocculosa</name>
    <dbReference type="NCBI Taxonomy" id="84751"/>
    <lineage>
        <taxon>Eukaryota</taxon>
        <taxon>Fungi</taxon>
        <taxon>Dikarya</taxon>
        <taxon>Basidiomycota</taxon>
        <taxon>Ustilaginomycotina</taxon>
        <taxon>Ustilaginomycetes</taxon>
        <taxon>Ustilaginales</taxon>
        <taxon>Ustilaginaceae</taxon>
        <taxon>Pseudozyma</taxon>
    </lineage>
</organism>
<feature type="compositionally biased region" description="Low complexity" evidence="1">
    <location>
        <begin position="1277"/>
        <end position="1292"/>
    </location>
</feature>
<feature type="compositionally biased region" description="Basic residues" evidence="1">
    <location>
        <begin position="215"/>
        <end position="224"/>
    </location>
</feature>
<protein>
    <recommendedName>
        <fullName evidence="4">GAF domain-containing protein</fullName>
    </recommendedName>
</protein>
<feature type="region of interest" description="Disordered" evidence="1">
    <location>
        <begin position="920"/>
        <end position="944"/>
    </location>
</feature>